<dbReference type="Gramene" id="Pav_sc0002055.1_g330.1.mk:mrna">
    <property type="protein sequence ID" value="Pav_sc0002055.1_g330.1.mk:CDS:1"/>
    <property type="gene ID" value="Pav_sc0002055.1_g330.1.mk"/>
</dbReference>
<dbReference type="AlphaFoldDB" id="A0A6P5TSZ8"/>
<feature type="region of interest" description="Disordered" evidence="1">
    <location>
        <begin position="162"/>
        <end position="184"/>
    </location>
</feature>
<keyword evidence="2" id="KW-1185">Reference proteome</keyword>
<dbReference type="PANTHER" id="PTHR34665:SF4">
    <property type="entry name" value="DUF3741 DOMAIN-CONTAINING PROTEIN"/>
    <property type="match status" value="1"/>
</dbReference>
<sequence>MERRKSRGSCNDELALVKAAAWAWFQHGTGTDGKPVMPEFDVRRTCHAPYKPSRYKLEAMIISNINKQGMEFEGLKSPSVVESNSDQSLLDTYEIESISRKLDQLIESSGDKGKLSKGFLAGDVLGRNKAKPGGRGSNPDLECGDKCSLPLKLQALNLVEDNRRQGRSESLMDGKTNGRKNKNKNFTGFWHRRAAICGRSDDVLNTKPFVVSRRRPREKGVYVTGG</sequence>
<organism evidence="2 3">
    <name type="scientific">Prunus avium</name>
    <name type="common">Cherry</name>
    <name type="synonym">Cerasus avium</name>
    <dbReference type="NCBI Taxonomy" id="42229"/>
    <lineage>
        <taxon>Eukaryota</taxon>
        <taxon>Viridiplantae</taxon>
        <taxon>Streptophyta</taxon>
        <taxon>Embryophyta</taxon>
        <taxon>Tracheophyta</taxon>
        <taxon>Spermatophyta</taxon>
        <taxon>Magnoliopsida</taxon>
        <taxon>eudicotyledons</taxon>
        <taxon>Gunneridae</taxon>
        <taxon>Pentapetalae</taxon>
        <taxon>rosids</taxon>
        <taxon>fabids</taxon>
        <taxon>Rosales</taxon>
        <taxon>Rosaceae</taxon>
        <taxon>Amygdaloideae</taxon>
        <taxon>Amygdaleae</taxon>
        <taxon>Prunus</taxon>
    </lineage>
</organism>
<evidence type="ECO:0000313" key="2">
    <source>
        <dbReference type="Proteomes" id="UP000515124"/>
    </source>
</evidence>
<dbReference type="GeneID" id="110771006"/>
<name>A0A6P5TSZ8_PRUAV</name>
<protein>
    <submittedName>
        <fullName evidence="3">Uncharacterized protein LOC110771006</fullName>
    </submittedName>
</protein>
<feature type="compositionally biased region" description="Basic and acidic residues" evidence="1">
    <location>
        <begin position="162"/>
        <end position="172"/>
    </location>
</feature>
<evidence type="ECO:0000313" key="3">
    <source>
        <dbReference type="RefSeq" id="XP_021830923.1"/>
    </source>
</evidence>
<dbReference type="KEGG" id="pavi:110771006"/>
<evidence type="ECO:0000256" key="1">
    <source>
        <dbReference type="SAM" id="MobiDB-lite"/>
    </source>
</evidence>
<proteinExistence type="predicted"/>
<accession>A0A6P5TSZ8</accession>
<dbReference type="Proteomes" id="UP000515124">
    <property type="component" value="Unplaced"/>
</dbReference>
<dbReference type="RefSeq" id="XP_021830923.1">
    <property type="nucleotide sequence ID" value="XM_021975231.1"/>
</dbReference>
<reference evidence="3" key="1">
    <citation type="submission" date="2025-08" db="UniProtKB">
        <authorList>
            <consortium name="RefSeq"/>
        </authorList>
    </citation>
    <scope>IDENTIFICATION</scope>
</reference>
<dbReference type="PANTHER" id="PTHR34665">
    <property type="entry name" value="DUF3741 DOMAIN-CONTAINING PROTEIN"/>
    <property type="match status" value="1"/>
</dbReference>
<gene>
    <name evidence="3" type="primary">LOC110771006</name>
</gene>